<organism evidence="5 6">
    <name type="scientific">Candidatus Enterocloster excrementigallinarum</name>
    <dbReference type="NCBI Taxonomy" id="2838558"/>
    <lineage>
        <taxon>Bacteria</taxon>
        <taxon>Bacillati</taxon>
        <taxon>Bacillota</taxon>
        <taxon>Clostridia</taxon>
        <taxon>Lachnospirales</taxon>
        <taxon>Lachnospiraceae</taxon>
        <taxon>Enterocloster</taxon>
    </lineage>
</organism>
<dbReference type="GO" id="GO:0006552">
    <property type="term" value="P:L-leucine catabolic process"/>
    <property type="evidence" value="ECO:0007669"/>
    <property type="project" value="TreeGrafter"/>
</dbReference>
<comment type="similarity">
    <text evidence="1">Belongs to the HMG-CoA lyase family.</text>
</comment>
<dbReference type="EMBL" id="DWWB01000053">
    <property type="protein sequence ID" value="HJC66960.1"/>
    <property type="molecule type" value="Genomic_DNA"/>
</dbReference>
<dbReference type="PANTHER" id="PTHR42738">
    <property type="entry name" value="HYDROXYMETHYLGLUTARYL-COA LYASE"/>
    <property type="match status" value="1"/>
</dbReference>
<evidence type="ECO:0000256" key="3">
    <source>
        <dbReference type="ARBA" id="ARBA00023239"/>
    </source>
</evidence>
<dbReference type="AlphaFoldDB" id="A0A9D2PXD3"/>
<dbReference type="Proteomes" id="UP000823863">
    <property type="component" value="Unassembled WGS sequence"/>
</dbReference>
<dbReference type="GO" id="GO:0046951">
    <property type="term" value="P:ketone body biosynthetic process"/>
    <property type="evidence" value="ECO:0007669"/>
    <property type="project" value="TreeGrafter"/>
</dbReference>
<dbReference type="InterPro" id="IPR000891">
    <property type="entry name" value="PYR_CT"/>
</dbReference>
<dbReference type="Gene3D" id="3.20.20.70">
    <property type="entry name" value="Aldolase class I"/>
    <property type="match status" value="1"/>
</dbReference>
<dbReference type="GO" id="GO:0004419">
    <property type="term" value="F:hydroxymethylglutaryl-CoA lyase activity"/>
    <property type="evidence" value="ECO:0007669"/>
    <property type="project" value="TreeGrafter"/>
</dbReference>
<name>A0A9D2PXD3_9FIRM</name>
<evidence type="ECO:0000313" key="5">
    <source>
        <dbReference type="EMBL" id="HJC66960.1"/>
    </source>
</evidence>
<reference evidence="5" key="1">
    <citation type="journal article" date="2021" name="PeerJ">
        <title>Extensive microbial diversity within the chicken gut microbiome revealed by metagenomics and culture.</title>
        <authorList>
            <person name="Gilroy R."/>
            <person name="Ravi A."/>
            <person name="Getino M."/>
            <person name="Pursley I."/>
            <person name="Horton D.L."/>
            <person name="Alikhan N.F."/>
            <person name="Baker D."/>
            <person name="Gharbi K."/>
            <person name="Hall N."/>
            <person name="Watson M."/>
            <person name="Adriaenssens E.M."/>
            <person name="Foster-Nyarko E."/>
            <person name="Jarju S."/>
            <person name="Secka A."/>
            <person name="Antonio M."/>
            <person name="Oren A."/>
            <person name="Chaudhuri R.R."/>
            <person name="La Ragione R."/>
            <person name="Hildebrand F."/>
            <person name="Pallen M.J."/>
        </authorList>
    </citation>
    <scope>NUCLEOTIDE SEQUENCE</scope>
    <source>
        <strain evidence="5">CHK198-12963</strain>
    </source>
</reference>
<dbReference type="GO" id="GO:0046872">
    <property type="term" value="F:metal ion binding"/>
    <property type="evidence" value="ECO:0007669"/>
    <property type="project" value="UniProtKB-KW"/>
</dbReference>
<dbReference type="SUPFAM" id="SSF51569">
    <property type="entry name" value="Aldolase"/>
    <property type="match status" value="1"/>
</dbReference>
<evidence type="ECO:0000256" key="2">
    <source>
        <dbReference type="ARBA" id="ARBA00022723"/>
    </source>
</evidence>
<dbReference type="PROSITE" id="PS50991">
    <property type="entry name" value="PYR_CT"/>
    <property type="match status" value="1"/>
</dbReference>
<evidence type="ECO:0000259" key="4">
    <source>
        <dbReference type="PROSITE" id="PS50991"/>
    </source>
</evidence>
<proteinExistence type="inferred from homology"/>
<dbReference type="PANTHER" id="PTHR42738:SF7">
    <property type="entry name" value="HYDROXYMETHYLGLUTARYL-COA LYASE"/>
    <property type="match status" value="1"/>
</dbReference>
<sequence length="311" mass="33906">MMKLPKKVIVCEDVTRDGFQSAVKEVAAEDKVRIIDLAADAGVTCFEVGAFTPNSQSMRKMWNTKEVFRLLRQREGISYRALIFDEDGVREAYEAGCPKVKINISASNAHHKSGAGMTTEEALKQFAGIGRFAGQHGIEMCGSISLPFVSPFPGEGVIPMEWLKHIIRGFVEIGITEISLSDAAGLGNPQMIYERFTQLKEEFCQVSWMLHMHNTWGMGLAGVLAALEAGVTKFDASLAGLGGCPYLPGATGNVATEDLVFMLNKMGIETGIDVKKLIPAGQMVRRIVENTGTDSVIQRNYDRGAFETGSF</sequence>
<feature type="domain" description="Pyruvate carboxyltransferase" evidence="4">
    <location>
        <begin position="8"/>
        <end position="278"/>
    </location>
</feature>
<dbReference type="Pfam" id="PF00682">
    <property type="entry name" value="HMGL-like"/>
    <property type="match status" value="1"/>
</dbReference>
<accession>A0A9D2PXD3</accession>
<reference evidence="5" key="2">
    <citation type="submission" date="2021-04" db="EMBL/GenBank/DDBJ databases">
        <authorList>
            <person name="Gilroy R."/>
        </authorList>
    </citation>
    <scope>NUCLEOTIDE SEQUENCE</scope>
    <source>
        <strain evidence="5">CHK198-12963</strain>
    </source>
</reference>
<keyword evidence="3 5" id="KW-0456">Lyase</keyword>
<comment type="caution">
    <text evidence="5">The sequence shown here is derived from an EMBL/GenBank/DDBJ whole genome shotgun (WGS) entry which is preliminary data.</text>
</comment>
<gene>
    <name evidence="5" type="ORF">H9931_09650</name>
</gene>
<protein>
    <submittedName>
        <fullName evidence="5">Hydroxymethylglutaryl-CoA lyase</fullName>
    </submittedName>
</protein>
<dbReference type="InterPro" id="IPR013785">
    <property type="entry name" value="Aldolase_TIM"/>
</dbReference>
<evidence type="ECO:0000256" key="1">
    <source>
        <dbReference type="ARBA" id="ARBA00009405"/>
    </source>
</evidence>
<keyword evidence="2" id="KW-0479">Metal-binding</keyword>
<dbReference type="InterPro" id="IPR043594">
    <property type="entry name" value="HMGL"/>
</dbReference>
<evidence type="ECO:0000313" key="6">
    <source>
        <dbReference type="Proteomes" id="UP000823863"/>
    </source>
</evidence>